<comment type="caution">
    <text evidence="3">The sequence shown here is derived from an EMBL/GenBank/DDBJ whole genome shotgun (WGS) entry which is preliminary data.</text>
</comment>
<proteinExistence type="predicted"/>
<feature type="coiled-coil region" evidence="1">
    <location>
        <begin position="96"/>
        <end position="123"/>
    </location>
</feature>
<keyword evidence="1" id="KW-0175">Coiled coil</keyword>
<reference evidence="3" key="1">
    <citation type="submission" date="2023-10" db="EMBL/GenBank/DDBJ databases">
        <title>Genome assembly of Pristionchus species.</title>
        <authorList>
            <person name="Yoshida K."/>
            <person name="Sommer R.J."/>
        </authorList>
    </citation>
    <scope>NUCLEOTIDE SEQUENCE</scope>
    <source>
        <strain evidence="3">RS0144</strain>
    </source>
</reference>
<feature type="region of interest" description="Disordered" evidence="2">
    <location>
        <begin position="58"/>
        <end position="81"/>
    </location>
</feature>
<evidence type="ECO:0000256" key="1">
    <source>
        <dbReference type="SAM" id="Coils"/>
    </source>
</evidence>
<dbReference type="Proteomes" id="UP001432027">
    <property type="component" value="Unassembled WGS sequence"/>
</dbReference>
<gene>
    <name evidence="3" type="ORF">PENTCL1PPCAC_28678</name>
</gene>
<feature type="non-terminal residue" evidence="3">
    <location>
        <position position="347"/>
    </location>
</feature>
<sequence length="347" mass="37427">IFTDQCSPKKSKKQNEQCAKDLMKDGIGSLPSDLQNQLMEPLVTSLAKKLTKDLMEDNCQPKKPQQCGGTSDIGNIAKPSSEEGKKMFDKATKDLHKNANQLLDDAKEKIGDLEKQLGDQVTRSLKNLTGGLLGDLTGDFPNLLGNTTQALNGALGGLKNKIEEALGDSLIGGARKQLEGLKKNVTEMPEGGLDFINKQLKEKTADLVNKTLGEMNGEMKGLVDGFTGALGLEGLNNLTGNGLGKKLHWLKNKFSLVTGHYGKEFGVGLTAVTGGVFGGFLAGLPKEFRVKEDHLWLIDAIVDLPHFLETINQTEEAGMMDDHETTTANYMAAETTTENYAGTETTT</sequence>
<feature type="non-terminal residue" evidence="3">
    <location>
        <position position="1"/>
    </location>
</feature>
<evidence type="ECO:0000313" key="4">
    <source>
        <dbReference type="Proteomes" id="UP001432027"/>
    </source>
</evidence>
<keyword evidence="4" id="KW-1185">Reference proteome</keyword>
<dbReference type="AlphaFoldDB" id="A0AAV5UKP7"/>
<dbReference type="EMBL" id="BTSX01000006">
    <property type="protein sequence ID" value="GMT06504.1"/>
    <property type="molecule type" value="Genomic_DNA"/>
</dbReference>
<dbReference type="Gene3D" id="1.20.120.20">
    <property type="entry name" value="Apolipoprotein"/>
    <property type="match status" value="1"/>
</dbReference>
<protein>
    <submittedName>
        <fullName evidence="3">Uncharacterized protein</fullName>
    </submittedName>
</protein>
<accession>A0AAV5UKP7</accession>
<evidence type="ECO:0000313" key="3">
    <source>
        <dbReference type="EMBL" id="GMT06504.1"/>
    </source>
</evidence>
<organism evidence="3 4">
    <name type="scientific">Pristionchus entomophagus</name>
    <dbReference type="NCBI Taxonomy" id="358040"/>
    <lineage>
        <taxon>Eukaryota</taxon>
        <taxon>Metazoa</taxon>
        <taxon>Ecdysozoa</taxon>
        <taxon>Nematoda</taxon>
        <taxon>Chromadorea</taxon>
        <taxon>Rhabditida</taxon>
        <taxon>Rhabditina</taxon>
        <taxon>Diplogasteromorpha</taxon>
        <taxon>Diplogasteroidea</taxon>
        <taxon>Neodiplogasteridae</taxon>
        <taxon>Pristionchus</taxon>
    </lineage>
</organism>
<evidence type="ECO:0000256" key="2">
    <source>
        <dbReference type="SAM" id="MobiDB-lite"/>
    </source>
</evidence>
<name>A0AAV5UKP7_9BILA</name>